<dbReference type="InterPro" id="IPR007202">
    <property type="entry name" value="4Fe-4S_dom"/>
</dbReference>
<evidence type="ECO:0000256" key="8">
    <source>
        <dbReference type="ARBA" id="ARBA00023014"/>
    </source>
</evidence>
<feature type="binding site" evidence="10">
    <location>
        <position position="139"/>
    </location>
    <ligand>
        <name>[4Fe-4S] cluster</name>
        <dbReference type="ChEBI" id="CHEBI:49883"/>
        <label>2</label>
    </ligand>
</feature>
<feature type="domain" description="4Fe-4S ferredoxin-type" evidence="11">
    <location>
        <begin position="238"/>
        <end position="267"/>
    </location>
</feature>
<dbReference type="GO" id="GO:0046872">
    <property type="term" value="F:metal ion binding"/>
    <property type="evidence" value="ECO:0007669"/>
    <property type="project" value="UniProtKB-KW"/>
</dbReference>
<organism evidence="13 14">
    <name type="scientific">Haliovirga abyssi</name>
    <dbReference type="NCBI Taxonomy" id="2996794"/>
    <lineage>
        <taxon>Bacteria</taxon>
        <taxon>Fusobacteriati</taxon>
        <taxon>Fusobacteriota</taxon>
        <taxon>Fusobacteriia</taxon>
        <taxon>Fusobacteriales</taxon>
        <taxon>Haliovirgaceae</taxon>
        <taxon>Haliovirga</taxon>
    </lineage>
</organism>
<evidence type="ECO:0000256" key="7">
    <source>
        <dbReference type="ARBA" id="ARBA00023004"/>
    </source>
</evidence>
<dbReference type="EMBL" id="AP027059">
    <property type="protein sequence ID" value="BDU49700.1"/>
    <property type="molecule type" value="Genomic_DNA"/>
</dbReference>
<keyword evidence="7 10" id="KW-0408">Iron</keyword>
<name>A0AAU9DWQ5_9FUSO</name>
<feature type="binding site" evidence="10">
    <location>
        <position position="179"/>
    </location>
    <ligand>
        <name>[4Fe-4S] cluster</name>
        <dbReference type="ChEBI" id="CHEBI:49883"/>
        <label>3</label>
    </ligand>
</feature>
<keyword evidence="3 10" id="KW-0479">Metal-binding</keyword>
<dbReference type="Pfam" id="PF04060">
    <property type="entry name" value="FeS"/>
    <property type="match status" value="1"/>
</dbReference>
<feature type="domain" description="4Fe-4S" evidence="12">
    <location>
        <begin position="32"/>
        <end position="91"/>
    </location>
</feature>
<comment type="subcellular location">
    <subcellularLocation>
        <location evidence="10">Cell membrane</location>
    </subcellularLocation>
</comment>
<comment type="caution">
    <text evidence="10">Lacks conserved residue(s) required for the propagation of feature annotation.</text>
</comment>
<dbReference type="EC" id="7.-.-.-" evidence="10"/>
<dbReference type="NCBIfam" id="NF005503">
    <property type="entry name" value="PRK07118.1-2"/>
    <property type="match status" value="1"/>
</dbReference>
<feature type="binding site" evidence="10">
    <location>
        <position position="176"/>
    </location>
    <ligand>
        <name>[4Fe-4S] cluster</name>
        <dbReference type="ChEBI" id="CHEBI:49883"/>
        <label>3</label>
    </ligand>
</feature>
<comment type="subunit">
    <text evidence="10">The complex is composed of six subunits: RnfA, RnfB, RnfC, RnfD, RnfE and RnfG.</text>
</comment>
<dbReference type="Gene3D" id="1.10.15.40">
    <property type="entry name" value="Electron transport complex subunit B, putative Fe-S cluster"/>
    <property type="match status" value="1"/>
</dbReference>
<feature type="binding site" evidence="10">
    <location>
        <position position="52"/>
    </location>
    <ligand>
        <name>[4Fe-4S] cluster</name>
        <dbReference type="ChEBI" id="CHEBI:49883"/>
        <label>1</label>
    </ligand>
</feature>
<protein>
    <recommendedName>
        <fullName evidence="10">Ion-translocating oxidoreductase complex subunit B</fullName>
        <ecNumber evidence="10">7.-.-.-</ecNumber>
    </recommendedName>
    <alternativeName>
        <fullName evidence="10">Rnf electron transport complex subunit B</fullName>
    </alternativeName>
</protein>
<dbReference type="GO" id="GO:0009055">
    <property type="term" value="F:electron transfer activity"/>
    <property type="evidence" value="ECO:0007669"/>
    <property type="project" value="InterPro"/>
</dbReference>
<evidence type="ECO:0000256" key="3">
    <source>
        <dbReference type="ARBA" id="ARBA00022723"/>
    </source>
</evidence>
<dbReference type="PROSITE" id="PS51656">
    <property type="entry name" value="4FE4S"/>
    <property type="match status" value="1"/>
</dbReference>
<sequence length="333" mass="35310">MGAILIPVLVLGGLGLFLGGFLAYSAKKFEVKMDPNVEKVFEALPGANCGACGYPGCSGYAEAVAGGKAEINLCAPGGGAVVEKISEIMGLNADIDEEKKVARVMCHGDNSKTTKKFEYDVTLKSCAASNLYYIGDKSCTYGCLGYGDCVAVCPFDAIHINDKGIAEVDEEKCTACGKCVIECPKHIINIVPEKSRHTVFCSSKDKGADSRKVCDVSCIGCGICAKNCPVNAITVENNLAKIDPEICINCGICELKCPTNAIKSDIKEIKKAHIEEEKCVGCTMCAKVCPVDAIEGELKHKHKIIEEKCVGCGACVEKCPTKAITLNTVVEKN</sequence>
<keyword evidence="8 10" id="KW-0411">Iron-sulfur</keyword>
<feature type="domain" description="4Fe-4S ferredoxin-type" evidence="11">
    <location>
        <begin position="270"/>
        <end position="299"/>
    </location>
</feature>
<feature type="domain" description="4Fe-4S ferredoxin-type" evidence="11">
    <location>
        <begin position="164"/>
        <end position="193"/>
    </location>
</feature>
<dbReference type="InterPro" id="IPR017896">
    <property type="entry name" value="4Fe4S_Fe-S-bd"/>
</dbReference>
<keyword evidence="9 10" id="KW-0472">Membrane</keyword>
<dbReference type="InterPro" id="IPR010207">
    <property type="entry name" value="Elect_transpt_cplx_RnfB/RsxB"/>
</dbReference>
<evidence type="ECO:0000256" key="2">
    <source>
        <dbReference type="ARBA" id="ARBA00022485"/>
    </source>
</evidence>
<keyword evidence="14" id="KW-1185">Reference proteome</keyword>
<dbReference type="Pfam" id="PF12838">
    <property type="entry name" value="Fer4_7"/>
    <property type="match status" value="2"/>
</dbReference>
<dbReference type="HAMAP" id="MF_00463">
    <property type="entry name" value="RsxB_RnfB"/>
    <property type="match status" value="1"/>
</dbReference>
<feature type="binding site" evidence="10">
    <location>
        <position position="153"/>
    </location>
    <ligand>
        <name>[4Fe-4S] cluster</name>
        <dbReference type="ChEBI" id="CHEBI:49883"/>
        <label>3</label>
    </ligand>
</feature>
<feature type="region of interest" description="Hydrophobic" evidence="10">
    <location>
        <begin position="1"/>
        <end position="26"/>
    </location>
</feature>
<feature type="binding site" evidence="10">
    <location>
        <position position="143"/>
    </location>
    <ligand>
        <name>[4Fe-4S] cluster</name>
        <dbReference type="ChEBI" id="CHEBI:49883"/>
        <label>2</label>
    </ligand>
</feature>
<dbReference type="SUPFAM" id="SSF54862">
    <property type="entry name" value="4Fe-4S ferredoxins"/>
    <property type="match status" value="2"/>
</dbReference>
<keyword evidence="6 10" id="KW-0249">Electron transport</keyword>
<gene>
    <name evidence="10 13" type="primary">rnfB</name>
    <name evidence="13" type="ORF">HLVA_02690</name>
</gene>
<evidence type="ECO:0000256" key="6">
    <source>
        <dbReference type="ARBA" id="ARBA00022982"/>
    </source>
</evidence>
<evidence type="ECO:0000256" key="1">
    <source>
        <dbReference type="ARBA" id="ARBA00022448"/>
    </source>
</evidence>
<dbReference type="GO" id="GO:0051539">
    <property type="term" value="F:4 iron, 4 sulfur cluster binding"/>
    <property type="evidence" value="ECO:0007669"/>
    <property type="project" value="UniProtKB-UniRule"/>
</dbReference>
<evidence type="ECO:0000313" key="14">
    <source>
        <dbReference type="Proteomes" id="UP001321582"/>
    </source>
</evidence>
<feature type="binding site" evidence="10">
    <location>
        <position position="57"/>
    </location>
    <ligand>
        <name>[4Fe-4S] cluster</name>
        <dbReference type="ChEBI" id="CHEBI:49883"/>
        <label>1</label>
    </ligand>
</feature>
<evidence type="ECO:0000256" key="10">
    <source>
        <dbReference type="HAMAP-Rule" id="MF_00463"/>
    </source>
</evidence>
<comment type="similarity">
    <text evidence="10">Belongs to the 4Fe4S bacterial-type ferredoxin family. RnfB subfamily.</text>
</comment>
<dbReference type="RefSeq" id="WP_307904646.1">
    <property type="nucleotide sequence ID" value="NZ_AP027059.1"/>
</dbReference>
<feature type="binding site" evidence="10">
    <location>
        <position position="173"/>
    </location>
    <ligand>
        <name>[4Fe-4S] cluster</name>
        <dbReference type="ChEBI" id="CHEBI:49883"/>
        <label>3</label>
    </ligand>
</feature>
<dbReference type="PANTHER" id="PTHR43560">
    <property type="entry name" value="ION-TRANSLOCATING OXIDOREDUCTASE COMPLEX SUBUNIT B"/>
    <property type="match status" value="1"/>
</dbReference>
<comment type="function">
    <text evidence="10">Part of a membrane-bound complex that couples electron transfer with translocation of ions across the membrane.</text>
</comment>
<dbReference type="GO" id="GO:0022900">
    <property type="term" value="P:electron transport chain"/>
    <property type="evidence" value="ECO:0007669"/>
    <property type="project" value="UniProtKB-UniRule"/>
</dbReference>
<dbReference type="CDD" id="cd10549">
    <property type="entry name" value="MtMvhB_like"/>
    <property type="match status" value="2"/>
</dbReference>
<dbReference type="PANTHER" id="PTHR43560:SF1">
    <property type="entry name" value="ION-TRANSLOCATING OXIDOREDUCTASE COMPLEX SUBUNIT B"/>
    <property type="match status" value="1"/>
</dbReference>
<feature type="binding site" evidence="10">
    <location>
        <position position="183"/>
    </location>
    <ligand>
        <name>[4Fe-4S] cluster</name>
        <dbReference type="ChEBI" id="CHEBI:49883"/>
        <label>2</label>
    </ligand>
</feature>
<proteinExistence type="inferred from homology"/>
<evidence type="ECO:0000256" key="5">
    <source>
        <dbReference type="ARBA" id="ARBA00022967"/>
    </source>
</evidence>
<dbReference type="Proteomes" id="UP001321582">
    <property type="component" value="Chromosome"/>
</dbReference>
<dbReference type="GO" id="GO:0005886">
    <property type="term" value="C:plasma membrane"/>
    <property type="evidence" value="ECO:0007669"/>
    <property type="project" value="UniProtKB-SubCell"/>
</dbReference>
<comment type="cofactor">
    <cofactor evidence="10">
        <name>[4Fe-4S] cluster</name>
        <dbReference type="ChEBI" id="CHEBI:49883"/>
    </cofactor>
    <text evidence="10">Binds 3 [4Fe-4S] clusters.</text>
</comment>
<evidence type="ECO:0000313" key="13">
    <source>
        <dbReference type="EMBL" id="BDU49700.1"/>
    </source>
</evidence>
<feature type="domain" description="4Fe-4S ferredoxin-type" evidence="11">
    <location>
        <begin position="300"/>
        <end position="329"/>
    </location>
</feature>
<feature type="binding site" evidence="10">
    <location>
        <position position="49"/>
    </location>
    <ligand>
        <name>[4Fe-4S] cluster</name>
        <dbReference type="ChEBI" id="CHEBI:49883"/>
        <label>1</label>
    </ligand>
</feature>
<evidence type="ECO:0000259" key="11">
    <source>
        <dbReference type="PROSITE" id="PS51379"/>
    </source>
</evidence>
<keyword evidence="4 10" id="KW-0677">Repeat</keyword>
<keyword evidence="5 10" id="KW-1278">Translocase</keyword>
<evidence type="ECO:0000256" key="4">
    <source>
        <dbReference type="ARBA" id="ARBA00022737"/>
    </source>
</evidence>
<keyword evidence="1 10" id="KW-0813">Transport</keyword>
<feature type="domain" description="4Fe-4S ferredoxin-type" evidence="11">
    <location>
        <begin position="210"/>
        <end position="237"/>
    </location>
</feature>
<feature type="binding site" evidence="10">
    <location>
        <position position="149"/>
    </location>
    <ligand>
        <name>[4Fe-4S] cluster</name>
        <dbReference type="ChEBI" id="CHEBI:49883"/>
        <label>2</label>
    </ligand>
</feature>
<keyword evidence="2 10" id="KW-0004">4Fe-4S</keyword>
<evidence type="ECO:0000259" key="12">
    <source>
        <dbReference type="PROSITE" id="PS51656"/>
    </source>
</evidence>
<keyword evidence="10" id="KW-1003">Cell membrane</keyword>
<dbReference type="AlphaFoldDB" id="A0AAU9DWQ5"/>
<dbReference type="PROSITE" id="PS51379">
    <property type="entry name" value="4FE4S_FER_2"/>
    <property type="match status" value="6"/>
</dbReference>
<accession>A0AAU9DWQ5</accession>
<feature type="domain" description="4Fe-4S ferredoxin-type" evidence="11">
    <location>
        <begin position="130"/>
        <end position="163"/>
    </location>
</feature>
<dbReference type="PROSITE" id="PS00198">
    <property type="entry name" value="4FE4S_FER_1"/>
    <property type="match status" value="2"/>
</dbReference>
<reference evidence="13 14" key="1">
    <citation type="submission" date="2022-11" db="EMBL/GenBank/DDBJ databases">
        <title>Haliovirga abyssi gen. nov., sp. nov., a mesophilic fermentative bacterium isolated from the Iheya North hydrothermal field and the proposal of Haliovirgaceae fam. nov.</title>
        <authorList>
            <person name="Miyazaki U."/>
            <person name="Tame A."/>
            <person name="Miyazaki J."/>
            <person name="Takai K."/>
            <person name="Sawayama S."/>
            <person name="Kitajima M."/>
            <person name="Okamoto A."/>
            <person name="Nakagawa S."/>
        </authorList>
    </citation>
    <scope>NUCLEOTIDE SEQUENCE [LARGE SCALE GENOMIC DNA]</scope>
    <source>
        <strain evidence="13 14">IC12</strain>
    </source>
</reference>
<dbReference type="InterPro" id="IPR017900">
    <property type="entry name" value="4Fe4S_Fe_S_CS"/>
</dbReference>
<evidence type="ECO:0000256" key="9">
    <source>
        <dbReference type="ARBA" id="ARBA00023136"/>
    </source>
</evidence>
<dbReference type="Gene3D" id="3.30.70.20">
    <property type="match status" value="4"/>
</dbReference>
<dbReference type="Pfam" id="PF14697">
    <property type="entry name" value="Fer4_21"/>
    <property type="match status" value="1"/>
</dbReference>
<feature type="binding site" evidence="10">
    <location>
        <position position="74"/>
    </location>
    <ligand>
        <name>[4Fe-4S] cluster</name>
        <dbReference type="ChEBI" id="CHEBI:49883"/>
        <label>1</label>
    </ligand>
</feature>
<dbReference type="NCBIfam" id="TIGR01944">
    <property type="entry name" value="rnfB"/>
    <property type="match status" value="1"/>
</dbReference>
<dbReference type="KEGG" id="haby:HLVA_02690"/>
<dbReference type="InterPro" id="IPR050395">
    <property type="entry name" value="4Fe4S_Ferredoxin_RnfB"/>
</dbReference>